<accession>A0A7J7KPR6</accession>
<organism evidence="1 2">
    <name type="scientific">Bugula neritina</name>
    <name type="common">Brown bryozoan</name>
    <name type="synonym">Sertularia neritina</name>
    <dbReference type="NCBI Taxonomy" id="10212"/>
    <lineage>
        <taxon>Eukaryota</taxon>
        <taxon>Metazoa</taxon>
        <taxon>Spiralia</taxon>
        <taxon>Lophotrochozoa</taxon>
        <taxon>Bryozoa</taxon>
        <taxon>Gymnolaemata</taxon>
        <taxon>Cheilostomatida</taxon>
        <taxon>Flustrina</taxon>
        <taxon>Buguloidea</taxon>
        <taxon>Bugulidae</taxon>
        <taxon>Bugula</taxon>
    </lineage>
</organism>
<evidence type="ECO:0000313" key="2">
    <source>
        <dbReference type="Proteomes" id="UP000593567"/>
    </source>
</evidence>
<gene>
    <name evidence="1" type="ORF">EB796_001506</name>
</gene>
<dbReference type="OrthoDB" id="6103503at2759"/>
<dbReference type="Proteomes" id="UP000593567">
    <property type="component" value="Unassembled WGS sequence"/>
</dbReference>
<protein>
    <submittedName>
        <fullName evidence="1">Uncharacterized protein</fullName>
    </submittedName>
</protein>
<name>A0A7J7KPR6_BUGNE</name>
<comment type="caution">
    <text evidence="1">The sequence shown here is derived from an EMBL/GenBank/DDBJ whole genome shotgun (WGS) entry which is preliminary data.</text>
</comment>
<proteinExistence type="predicted"/>
<sequence length="181" mass="20317">MSQLPSTVPLRTPTKSVFAISSREAHVIVSNWNIACKQSMVNNNNVGEDCAHPSQACYLMHVTVKPVYSDGQIPMSCYKKIPRLINGIPLGAGKLTKSQSQNVQWRFIEGTTSFLSVPVCRDEAEESRKRLRDNLLQHGRQVFGDLTVKLNIVLTECIKYDEDIFINDIAYSSDEGLHFTD</sequence>
<evidence type="ECO:0000313" key="1">
    <source>
        <dbReference type="EMBL" id="KAF6040180.1"/>
    </source>
</evidence>
<dbReference type="EMBL" id="VXIV02000167">
    <property type="protein sequence ID" value="KAF6040180.1"/>
    <property type="molecule type" value="Genomic_DNA"/>
</dbReference>
<keyword evidence="2" id="KW-1185">Reference proteome</keyword>
<dbReference type="AlphaFoldDB" id="A0A7J7KPR6"/>
<reference evidence="1" key="1">
    <citation type="submission" date="2020-06" db="EMBL/GenBank/DDBJ databases">
        <title>Draft genome of Bugula neritina, a colonial animal packing powerful symbionts and potential medicines.</title>
        <authorList>
            <person name="Rayko M."/>
        </authorList>
    </citation>
    <scope>NUCLEOTIDE SEQUENCE [LARGE SCALE GENOMIC DNA]</scope>
    <source>
        <strain evidence="1">Kwan_BN1</strain>
    </source>
</reference>